<evidence type="ECO:0000313" key="3">
    <source>
        <dbReference type="Proteomes" id="UP000025047"/>
    </source>
</evidence>
<protein>
    <submittedName>
        <fullName evidence="2">Uncharacterized protein</fullName>
    </submittedName>
</protein>
<name>A0A017H8L3_9RHOB</name>
<evidence type="ECO:0000313" key="2">
    <source>
        <dbReference type="EMBL" id="EYD70842.1"/>
    </source>
</evidence>
<dbReference type="PATRIC" id="fig|1122180.6.peg.2467"/>
<dbReference type="AlphaFoldDB" id="A0A017H8L3"/>
<reference evidence="2 3" key="1">
    <citation type="submission" date="2013-03" db="EMBL/GenBank/DDBJ databases">
        <authorList>
            <person name="Fiebig A."/>
            <person name="Goeker M."/>
            <person name="Klenk H.-P.P."/>
        </authorList>
    </citation>
    <scope>NUCLEOTIDE SEQUENCE [LARGE SCALE GENOMIC DNA]</scope>
    <source>
        <strain evidence="2 3">DSM 17492</strain>
    </source>
</reference>
<dbReference type="HOGENOM" id="CLU_3119468_0_0_5"/>
<gene>
    <name evidence="2" type="ORF">Lokhon_02485</name>
</gene>
<dbReference type="EMBL" id="APGJ01000007">
    <property type="protein sequence ID" value="EYD70842.1"/>
    <property type="molecule type" value="Genomic_DNA"/>
</dbReference>
<comment type="caution">
    <text evidence="2">The sequence shown here is derived from an EMBL/GenBank/DDBJ whole genome shotgun (WGS) entry which is preliminary data.</text>
</comment>
<evidence type="ECO:0000256" key="1">
    <source>
        <dbReference type="SAM" id="MobiDB-lite"/>
    </source>
</evidence>
<keyword evidence="3" id="KW-1185">Reference proteome</keyword>
<feature type="region of interest" description="Disordered" evidence="1">
    <location>
        <begin position="29"/>
        <end position="50"/>
    </location>
</feature>
<proteinExistence type="predicted"/>
<accession>A0A017H8L3</accession>
<sequence length="50" mass="5396">MVVLRFGHTTACPPGRSPASARNFDCARRHPARRSGQSRTAKAGSRLVCT</sequence>
<dbReference type="Proteomes" id="UP000025047">
    <property type="component" value="Unassembled WGS sequence"/>
</dbReference>
<dbReference type="STRING" id="1122180.Lokhon_02485"/>
<organism evidence="2 3">
    <name type="scientific">Limimaricola hongkongensis DSM 17492</name>
    <dbReference type="NCBI Taxonomy" id="1122180"/>
    <lineage>
        <taxon>Bacteria</taxon>
        <taxon>Pseudomonadati</taxon>
        <taxon>Pseudomonadota</taxon>
        <taxon>Alphaproteobacteria</taxon>
        <taxon>Rhodobacterales</taxon>
        <taxon>Paracoccaceae</taxon>
        <taxon>Limimaricola</taxon>
    </lineage>
</organism>